<proteinExistence type="predicted"/>
<comment type="cofactor">
    <cofactor evidence="1">
        <name>Zn(2+)</name>
        <dbReference type="ChEBI" id="CHEBI:29105"/>
    </cofactor>
</comment>
<evidence type="ECO:0000313" key="7">
    <source>
        <dbReference type="EMBL" id="WFD39651.1"/>
    </source>
</evidence>
<dbReference type="Gene3D" id="3.40.50.1220">
    <property type="entry name" value="TPP-binding domain"/>
    <property type="match status" value="1"/>
</dbReference>
<dbReference type="RefSeq" id="XP_060122548.1">
    <property type="nucleotide sequence ID" value="XM_060266565.1"/>
</dbReference>
<accession>A0AAF0EYZ4</accession>
<evidence type="ECO:0000256" key="3">
    <source>
        <dbReference type="ARBA" id="ARBA00022679"/>
    </source>
</evidence>
<evidence type="ECO:0000313" key="8">
    <source>
        <dbReference type="Proteomes" id="UP001217754"/>
    </source>
</evidence>
<comment type="subcellular location">
    <subcellularLocation>
        <location evidence="2">Mitochondrion</location>
    </subcellularLocation>
</comment>
<evidence type="ECO:0000256" key="1">
    <source>
        <dbReference type="ARBA" id="ARBA00001947"/>
    </source>
</evidence>
<protein>
    <submittedName>
        <fullName evidence="7">Sir2 histone deacetylase Hst2</fullName>
    </submittedName>
</protein>
<dbReference type="GO" id="GO:0005634">
    <property type="term" value="C:nucleus"/>
    <property type="evidence" value="ECO:0007669"/>
    <property type="project" value="TreeGrafter"/>
</dbReference>
<reference evidence="7" key="1">
    <citation type="submission" date="2023-03" db="EMBL/GenBank/DDBJ databases">
        <title>Mating type loci evolution in Malassezia.</title>
        <authorList>
            <person name="Coelho M.A."/>
        </authorList>
    </citation>
    <scope>NUCLEOTIDE SEQUENCE</scope>
    <source>
        <strain evidence="7">CBS 9431</strain>
    </source>
</reference>
<gene>
    <name evidence="7" type="primary">HST2</name>
    <name evidence="7" type="ORF">MJAP1_002631</name>
</gene>
<dbReference type="GeneID" id="85226282"/>
<feature type="compositionally biased region" description="Basic and acidic residues" evidence="6">
    <location>
        <begin position="323"/>
        <end position="333"/>
    </location>
</feature>
<name>A0AAF0EYZ4_9BASI</name>
<dbReference type="PANTHER" id="PTHR11085">
    <property type="entry name" value="NAD-DEPENDENT PROTEIN DEACYLASE SIRTUIN-5, MITOCHONDRIAL-RELATED"/>
    <property type="match status" value="1"/>
</dbReference>
<dbReference type="InterPro" id="IPR026591">
    <property type="entry name" value="Sirtuin_cat_small_dom_sf"/>
</dbReference>
<evidence type="ECO:0000256" key="5">
    <source>
        <dbReference type="ARBA" id="ARBA00022833"/>
    </source>
</evidence>
<keyword evidence="3" id="KW-0808">Transferase</keyword>
<dbReference type="Proteomes" id="UP001217754">
    <property type="component" value="Chromosome 4"/>
</dbReference>
<feature type="compositionally biased region" description="Basic and acidic residues" evidence="6">
    <location>
        <begin position="351"/>
        <end position="360"/>
    </location>
</feature>
<feature type="region of interest" description="Disordered" evidence="6">
    <location>
        <begin position="315"/>
        <end position="360"/>
    </location>
</feature>
<evidence type="ECO:0000256" key="6">
    <source>
        <dbReference type="SAM" id="MobiDB-lite"/>
    </source>
</evidence>
<dbReference type="GO" id="GO:0070403">
    <property type="term" value="F:NAD+ binding"/>
    <property type="evidence" value="ECO:0007669"/>
    <property type="project" value="InterPro"/>
</dbReference>
<dbReference type="PANTHER" id="PTHR11085:SF6">
    <property type="entry name" value="NAD-DEPENDENT PROTEIN DEACETYLASE SIRTUIN-2"/>
    <property type="match status" value="1"/>
</dbReference>
<keyword evidence="4" id="KW-0479">Metal-binding</keyword>
<dbReference type="GO" id="GO:0046872">
    <property type="term" value="F:metal ion binding"/>
    <property type="evidence" value="ECO:0007669"/>
    <property type="project" value="UniProtKB-KW"/>
</dbReference>
<dbReference type="Pfam" id="PF02146">
    <property type="entry name" value="SIR2"/>
    <property type="match status" value="1"/>
</dbReference>
<dbReference type="Gene3D" id="3.30.1600.10">
    <property type="entry name" value="SIR2/SIRT2 'Small Domain"/>
    <property type="match status" value="1"/>
</dbReference>
<dbReference type="GO" id="GO:0005739">
    <property type="term" value="C:mitochondrion"/>
    <property type="evidence" value="ECO:0007669"/>
    <property type="project" value="UniProtKB-SubCell"/>
</dbReference>
<dbReference type="InterPro" id="IPR003000">
    <property type="entry name" value="Sirtuin"/>
</dbReference>
<dbReference type="InterPro" id="IPR050134">
    <property type="entry name" value="NAD-dep_sirtuin_deacylases"/>
</dbReference>
<dbReference type="AlphaFoldDB" id="A0AAF0EYZ4"/>
<dbReference type="GO" id="GO:0017136">
    <property type="term" value="F:histone deacetylase activity, NAD-dependent"/>
    <property type="evidence" value="ECO:0007669"/>
    <property type="project" value="TreeGrafter"/>
</dbReference>
<organism evidence="7 8">
    <name type="scientific">Malassezia japonica</name>
    <dbReference type="NCBI Taxonomy" id="223818"/>
    <lineage>
        <taxon>Eukaryota</taxon>
        <taxon>Fungi</taxon>
        <taxon>Dikarya</taxon>
        <taxon>Basidiomycota</taxon>
        <taxon>Ustilaginomycotina</taxon>
        <taxon>Malasseziomycetes</taxon>
        <taxon>Malasseziales</taxon>
        <taxon>Malasseziaceae</taxon>
        <taxon>Malassezia</taxon>
    </lineage>
</organism>
<keyword evidence="5" id="KW-0862">Zinc</keyword>
<dbReference type="EMBL" id="CP119961">
    <property type="protein sequence ID" value="WFD39651.1"/>
    <property type="molecule type" value="Genomic_DNA"/>
</dbReference>
<dbReference type="InterPro" id="IPR029035">
    <property type="entry name" value="DHS-like_NAD/FAD-binding_dom"/>
</dbReference>
<evidence type="ECO:0000256" key="4">
    <source>
        <dbReference type="ARBA" id="ARBA00022723"/>
    </source>
</evidence>
<sequence length="360" mass="39964">MGMTASKEALAPGTEAGLDRLAKKLTNDKTTRVLVMAGAGISTGAGIPDFRSPVTGLYASLAKYDLPYPEALFDIGFFRGNPQPFYTLYKELYPDGKTYRPTLTHCFFTLLEKKGKLLRVFTQNIDTLEQLAGLSPDMLVEAHGSFAKARCIECKKQVDAQWLEDKVKSGAVARCEQPKCAKKKEPPSIKPDITFFGESLPDRFFERLFDFRRAQVLMVLGTSLVVNPFAALIDEVPRDCPRWLLNLEKVGEARKGLLARFDPMDGGGFDFSEGSRDTFCGGKVDETIRVLAQKCGWEAELDALYQEMLGRFAPAKEPPTKSADAKAVEKHDAPPLPSTDELAKELQSTHLQERTDKEKL</sequence>
<evidence type="ECO:0000256" key="2">
    <source>
        <dbReference type="ARBA" id="ARBA00004173"/>
    </source>
</evidence>
<dbReference type="SUPFAM" id="SSF52467">
    <property type="entry name" value="DHS-like NAD/FAD-binding domain"/>
    <property type="match status" value="1"/>
</dbReference>
<keyword evidence="8" id="KW-1185">Reference proteome</keyword>